<dbReference type="RefSeq" id="WP_150774911.1">
    <property type="nucleotide sequence ID" value="NZ_CABVGZ010000020.1"/>
</dbReference>
<dbReference type="Proteomes" id="UP000326241">
    <property type="component" value="Unassembled WGS sequence"/>
</dbReference>
<proteinExistence type="predicted"/>
<sequence>MTKKVAILQSNYVPWKGYFDLIRAVDEFILYDEVQYTKNDWRNRNRIKTQTGVQWLTIPVRQDRLGQKISETRVADSRWAARHWRTIANNYARAHNFEKYAAMVEAWYGEASAYELLPDINVFFIRKVCAILGITTPITSSKDYELEGDRVERLVGICRQAGADVYLSGPAAREYLDETLFIDAGARVEWMQYDGYPEYPQLFPPFAHGVSILDLLFNVGPEHSAFMRAR</sequence>
<dbReference type="InterPro" id="IPR014985">
    <property type="entry name" value="WbqC"/>
</dbReference>
<dbReference type="AlphaFoldDB" id="A0A5E6SQQ7"/>
<accession>A0A5E6SQQ7</accession>
<reference evidence="1 2" key="1">
    <citation type="submission" date="2019-09" db="EMBL/GenBank/DDBJ databases">
        <authorList>
            <person name="Chandra G."/>
            <person name="Truman W A."/>
        </authorList>
    </citation>
    <scope>NUCLEOTIDE SEQUENCE [LARGE SCALE GENOMIC DNA]</scope>
    <source>
        <strain evidence="1">PS624</strain>
    </source>
</reference>
<evidence type="ECO:0000313" key="2">
    <source>
        <dbReference type="Proteomes" id="UP000326241"/>
    </source>
</evidence>
<organism evidence="1 2">
    <name type="scientific">Pseudomonas fluorescens</name>
    <dbReference type="NCBI Taxonomy" id="294"/>
    <lineage>
        <taxon>Bacteria</taxon>
        <taxon>Pseudomonadati</taxon>
        <taxon>Pseudomonadota</taxon>
        <taxon>Gammaproteobacteria</taxon>
        <taxon>Pseudomonadales</taxon>
        <taxon>Pseudomonadaceae</taxon>
        <taxon>Pseudomonas</taxon>
    </lineage>
</organism>
<name>A0A5E6SQQ7_PSEFL</name>
<dbReference type="EMBL" id="CABVGZ010000020">
    <property type="protein sequence ID" value="VVM80943.1"/>
    <property type="molecule type" value="Genomic_DNA"/>
</dbReference>
<evidence type="ECO:0008006" key="3">
    <source>
        <dbReference type="Google" id="ProtNLM"/>
    </source>
</evidence>
<gene>
    <name evidence="1" type="ORF">PS624_02309</name>
</gene>
<evidence type="ECO:0000313" key="1">
    <source>
        <dbReference type="EMBL" id="VVM80943.1"/>
    </source>
</evidence>
<dbReference type="Pfam" id="PF08889">
    <property type="entry name" value="WbqC"/>
    <property type="match status" value="1"/>
</dbReference>
<protein>
    <recommendedName>
        <fullName evidence="3">WbqC-like protein</fullName>
    </recommendedName>
</protein>